<dbReference type="FunFam" id="1.10.12.10:FF:000001">
    <property type="entry name" value="Probable enoyl-CoA hydratase, mitochondrial"/>
    <property type="match status" value="1"/>
</dbReference>
<evidence type="ECO:0000313" key="9">
    <source>
        <dbReference type="Proteomes" id="UP000070394"/>
    </source>
</evidence>
<dbReference type="EC" id="4.2.1.150" evidence="6"/>
<evidence type="ECO:0000256" key="5">
    <source>
        <dbReference type="ARBA" id="ARBA00050624"/>
    </source>
</evidence>
<evidence type="ECO:0000256" key="3">
    <source>
        <dbReference type="ARBA" id="ARBA00011881"/>
    </source>
</evidence>
<dbReference type="PROSITE" id="PS00166">
    <property type="entry name" value="ENOYL_COA_HYDRATASE"/>
    <property type="match status" value="1"/>
</dbReference>
<keyword evidence="9" id="KW-1185">Reference proteome</keyword>
<dbReference type="Proteomes" id="UP000070394">
    <property type="component" value="Unassembled WGS sequence"/>
</dbReference>
<dbReference type="PANTHER" id="PTHR11941">
    <property type="entry name" value="ENOYL-COA HYDRATASE-RELATED"/>
    <property type="match status" value="1"/>
</dbReference>
<gene>
    <name evidence="8" type="ORF">HMPREF1866_00883</name>
</gene>
<accession>A0A133ZVQ5</accession>
<protein>
    <recommendedName>
        <fullName evidence="6">short-chain-enoyl-CoA hydratase</fullName>
        <ecNumber evidence="6">4.2.1.150</ecNumber>
    </recommendedName>
</protein>
<dbReference type="PANTHER" id="PTHR11941:SF54">
    <property type="entry name" value="ENOYL-COA HYDRATASE, MITOCHONDRIAL"/>
    <property type="match status" value="1"/>
</dbReference>
<dbReference type="CDD" id="cd06558">
    <property type="entry name" value="crotonase-like"/>
    <property type="match status" value="1"/>
</dbReference>
<proteinExistence type="inferred from homology"/>
<dbReference type="PATRIC" id="fig|467210.3.peg.871"/>
<dbReference type="InterPro" id="IPR018376">
    <property type="entry name" value="Enoyl-CoA_hyd/isom_CS"/>
</dbReference>
<dbReference type="GO" id="GO:0018812">
    <property type="term" value="F:3-hydroxyacyl-CoA dehydratase activity"/>
    <property type="evidence" value="ECO:0007669"/>
    <property type="project" value="UniProtKB-EC"/>
</dbReference>
<dbReference type="InterPro" id="IPR014748">
    <property type="entry name" value="Enoyl-CoA_hydra_C"/>
</dbReference>
<dbReference type="GO" id="GO:0006635">
    <property type="term" value="P:fatty acid beta-oxidation"/>
    <property type="evidence" value="ECO:0007669"/>
    <property type="project" value="TreeGrafter"/>
</dbReference>
<dbReference type="OrthoDB" id="9775794at2"/>
<dbReference type="Pfam" id="PF00378">
    <property type="entry name" value="ECH_1"/>
    <property type="match status" value="1"/>
</dbReference>
<comment type="caution">
    <text evidence="8">The sequence shown here is derived from an EMBL/GenBank/DDBJ whole genome shotgun (WGS) entry which is preliminary data.</text>
</comment>
<name>A0A133ZVQ5_9FIRM</name>
<reference evidence="9" key="1">
    <citation type="submission" date="2016-01" db="EMBL/GenBank/DDBJ databases">
        <authorList>
            <person name="Mitreva M."/>
            <person name="Pepin K.H."/>
            <person name="Mihindukulasuriya K.A."/>
            <person name="Fulton R."/>
            <person name="Fronick C."/>
            <person name="O'Laughlin M."/>
            <person name="Miner T."/>
            <person name="Herter B."/>
            <person name="Rosa B.A."/>
            <person name="Cordes M."/>
            <person name="Tomlinson C."/>
            <person name="Wollam A."/>
            <person name="Palsikar V.B."/>
            <person name="Mardis E.R."/>
            <person name="Wilson R.K."/>
        </authorList>
    </citation>
    <scope>NUCLEOTIDE SEQUENCE [LARGE SCALE GENOMIC DNA]</scope>
    <source>
        <strain evidence="9">DNF00896</strain>
    </source>
</reference>
<comment type="catalytic activity">
    <reaction evidence="5">
        <text>a short-chain (3S)-3-hydroxyacyl-CoA = a short-chain (2E)-enoyl-CoA + H2O</text>
        <dbReference type="Rhea" id="RHEA:52664"/>
        <dbReference type="ChEBI" id="CHEBI:15377"/>
        <dbReference type="ChEBI" id="CHEBI:87488"/>
        <dbReference type="ChEBI" id="CHEBI:136760"/>
        <dbReference type="EC" id="4.2.1.150"/>
    </reaction>
</comment>
<dbReference type="AlphaFoldDB" id="A0A133ZVQ5"/>
<comment type="subunit">
    <text evidence="3">Homotetramer.</text>
</comment>
<dbReference type="RefSeq" id="WP_060930765.1">
    <property type="nucleotide sequence ID" value="NZ_KQ959791.1"/>
</dbReference>
<dbReference type="FunFam" id="3.90.226.10:FF:000009">
    <property type="entry name" value="Carnitinyl-CoA dehydratase"/>
    <property type="match status" value="1"/>
</dbReference>
<dbReference type="Gene3D" id="1.10.12.10">
    <property type="entry name" value="Lyase 2-enoyl-coa Hydratase, Chain A, domain 2"/>
    <property type="match status" value="1"/>
</dbReference>
<sequence length="268" mass="29250">MNFIEAASNTEYVKGNIDGRIAILTMNRPKALNALNDQTLDELELLFDAIEEDAEVLGVIITGEGRAFVAGADISQMSGYGVKEGRLYSDRAQKLFNKIESLEKPVIAAVNGFALGGGCELAMSCDIRIASNKAVFGQPEANLGLIPCFGGTQRLPRLVGIGIAKELIYTCRQVKADEAVSIGLANKIVDETKLMDEAKDMMKMILSRSPLAISYCKTAINRGFDTDIRNGLEIEKECWAVVFGTEDKKEGIEAFLEKRAPQFPSKMQ</sequence>
<dbReference type="Gene3D" id="3.90.226.10">
    <property type="entry name" value="2-enoyl-CoA Hydratase, Chain A, domain 1"/>
    <property type="match status" value="1"/>
</dbReference>
<keyword evidence="4" id="KW-0456">Lyase</keyword>
<dbReference type="InterPro" id="IPR001753">
    <property type="entry name" value="Enoyl-CoA_hydra/iso"/>
</dbReference>
<dbReference type="STRING" id="467210.HMPREF1866_00883"/>
<comment type="pathway">
    <text evidence="1">Lipid metabolism; butanoate metabolism.</text>
</comment>
<comment type="similarity">
    <text evidence="2 7">Belongs to the enoyl-CoA hydratase/isomerase family.</text>
</comment>
<dbReference type="InterPro" id="IPR029045">
    <property type="entry name" value="ClpP/crotonase-like_dom_sf"/>
</dbReference>
<evidence type="ECO:0000256" key="1">
    <source>
        <dbReference type="ARBA" id="ARBA00005086"/>
    </source>
</evidence>
<dbReference type="SUPFAM" id="SSF52096">
    <property type="entry name" value="ClpP/crotonase"/>
    <property type="match status" value="1"/>
</dbReference>
<dbReference type="EMBL" id="LSDA01000030">
    <property type="protein sequence ID" value="KXB59522.1"/>
    <property type="molecule type" value="Genomic_DNA"/>
</dbReference>
<evidence type="ECO:0000256" key="4">
    <source>
        <dbReference type="ARBA" id="ARBA00023239"/>
    </source>
</evidence>
<organism evidence="8 9">
    <name type="scientific">Lachnoanaerobaculum saburreum</name>
    <dbReference type="NCBI Taxonomy" id="467210"/>
    <lineage>
        <taxon>Bacteria</taxon>
        <taxon>Bacillati</taxon>
        <taxon>Bacillota</taxon>
        <taxon>Clostridia</taxon>
        <taxon>Lachnospirales</taxon>
        <taxon>Lachnospiraceae</taxon>
        <taxon>Lachnoanaerobaculum</taxon>
    </lineage>
</organism>
<evidence type="ECO:0000313" key="8">
    <source>
        <dbReference type="EMBL" id="KXB59522.1"/>
    </source>
</evidence>
<evidence type="ECO:0000256" key="2">
    <source>
        <dbReference type="ARBA" id="ARBA00005254"/>
    </source>
</evidence>
<evidence type="ECO:0000256" key="6">
    <source>
        <dbReference type="ARBA" id="ARBA00067035"/>
    </source>
</evidence>
<evidence type="ECO:0000256" key="7">
    <source>
        <dbReference type="RuleBase" id="RU003707"/>
    </source>
</evidence>